<gene>
    <name evidence="2" type="ORF">BDV95DRAFT_672993</name>
</gene>
<comment type="caution">
    <text evidence="2">The sequence shown here is derived from an EMBL/GenBank/DDBJ whole genome shotgun (WGS) entry which is preliminary data.</text>
</comment>
<dbReference type="AlphaFoldDB" id="A0A7C8MAZ7"/>
<sequence>MIQDSQKTFSRFLMVQTHIYLTTTFPPSLPTYLSLQHRYSTPTMTKTPLATMAEPSGPNCSCGYYRDRPFLTILTRRIETVVAAVAIVYIALCVLFSNTVGDLDSWAEYRVFFWACYVPIMLLLIANGTTVLFRKTQNYYPTRNGFAILVVFGGLLVSEFDEYERVNGHPIML</sequence>
<protein>
    <submittedName>
        <fullName evidence="2">Uncharacterized protein</fullName>
    </submittedName>
</protein>
<keyword evidence="3" id="KW-1185">Reference proteome</keyword>
<evidence type="ECO:0000256" key="1">
    <source>
        <dbReference type="SAM" id="Phobius"/>
    </source>
</evidence>
<evidence type="ECO:0000313" key="3">
    <source>
        <dbReference type="Proteomes" id="UP000481861"/>
    </source>
</evidence>
<reference evidence="2 3" key="1">
    <citation type="submission" date="2020-01" db="EMBL/GenBank/DDBJ databases">
        <authorList>
            <consortium name="DOE Joint Genome Institute"/>
            <person name="Haridas S."/>
            <person name="Albert R."/>
            <person name="Binder M."/>
            <person name="Bloem J."/>
            <person name="Labutti K."/>
            <person name="Salamov A."/>
            <person name="Andreopoulos B."/>
            <person name="Baker S.E."/>
            <person name="Barry K."/>
            <person name="Bills G."/>
            <person name="Bluhm B.H."/>
            <person name="Cannon C."/>
            <person name="Castanera R."/>
            <person name="Culley D.E."/>
            <person name="Daum C."/>
            <person name="Ezra D."/>
            <person name="Gonzalez J.B."/>
            <person name="Henrissat B."/>
            <person name="Kuo A."/>
            <person name="Liang C."/>
            <person name="Lipzen A."/>
            <person name="Lutzoni F."/>
            <person name="Magnuson J."/>
            <person name="Mondo S."/>
            <person name="Nolan M."/>
            <person name="Ohm R."/>
            <person name="Pangilinan J."/>
            <person name="Park H.-J.H."/>
            <person name="Ramirez L."/>
            <person name="Alfaro M."/>
            <person name="Sun H."/>
            <person name="Tritt A."/>
            <person name="Yoshinaga Y."/>
            <person name="Zwiers L.-H.L."/>
            <person name="Turgeon B.G."/>
            <person name="Goodwin S.B."/>
            <person name="Spatafora J.W."/>
            <person name="Crous P.W."/>
            <person name="Grigoriev I.V."/>
        </authorList>
    </citation>
    <scope>NUCLEOTIDE SEQUENCE [LARGE SCALE GENOMIC DNA]</scope>
    <source>
        <strain evidence="2 3">CBS 611.86</strain>
    </source>
</reference>
<dbReference type="Proteomes" id="UP000481861">
    <property type="component" value="Unassembled WGS sequence"/>
</dbReference>
<feature type="transmembrane region" description="Helical" evidence="1">
    <location>
        <begin position="111"/>
        <end position="133"/>
    </location>
</feature>
<feature type="transmembrane region" description="Helical" evidence="1">
    <location>
        <begin position="78"/>
        <end position="99"/>
    </location>
</feature>
<keyword evidence="1" id="KW-0472">Membrane</keyword>
<organism evidence="2 3">
    <name type="scientific">Massariosphaeria phaeospora</name>
    <dbReference type="NCBI Taxonomy" id="100035"/>
    <lineage>
        <taxon>Eukaryota</taxon>
        <taxon>Fungi</taxon>
        <taxon>Dikarya</taxon>
        <taxon>Ascomycota</taxon>
        <taxon>Pezizomycotina</taxon>
        <taxon>Dothideomycetes</taxon>
        <taxon>Pleosporomycetidae</taxon>
        <taxon>Pleosporales</taxon>
        <taxon>Pleosporales incertae sedis</taxon>
        <taxon>Massariosphaeria</taxon>
    </lineage>
</organism>
<dbReference type="EMBL" id="JAADJZ010000038">
    <property type="protein sequence ID" value="KAF2864924.1"/>
    <property type="molecule type" value="Genomic_DNA"/>
</dbReference>
<evidence type="ECO:0000313" key="2">
    <source>
        <dbReference type="EMBL" id="KAF2864924.1"/>
    </source>
</evidence>
<name>A0A7C8MAZ7_9PLEO</name>
<accession>A0A7C8MAZ7</accession>
<keyword evidence="1" id="KW-1133">Transmembrane helix</keyword>
<proteinExistence type="predicted"/>
<keyword evidence="1" id="KW-0812">Transmembrane</keyword>